<proteinExistence type="predicted"/>
<keyword evidence="2 5" id="KW-0812">Transmembrane</keyword>
<dbReference type="AlphaFoldDB" id="A0A2T0TKQ0"/>
<evidence type="ECO:0000313" key="6">
    <source>
        <dbReference type="EMBL" id="PRY46256.1"/>
    </source>
</evidence>
<keyword evidence="4 5" id="KW-0472">Membrane</keyword>
<organism evidence="6 7">
    <name type="scientific">Umezawaea tangerina</name>
    <dbReference type="NCBI Taxonomy" id="84725"/>
    <lineage>
        <taxon>Bacteria</taxon>
        <taxon>Bacillati</taxon>
        <taxon>Actinomycetota</taxon>
        <taxon>Actinomycetes</taxon>
        <taxon>Pseudonocardiales</taxon>
        <taxon>Pseudonocardiaceae</taxon>
        <taxon>Umezawaea</taxon>
    </lineage>
</organism>
<reference evidence="6 7" key="1">
    <citation type="submission" date="2018-03" db="EMBL/GenBank/DDBJ databases">
        <title>Genomic Encyclopedia of Archaeal and Bacterial Type Strains, Phase II (KMG-II): from individual species to whole genera.</title>
        <authorList>
            <person name="Goeker M."/>
        </authorList>
    </citation>
    <scope>NUCLEOTIDE SEQUENCE [LARGE SCALE GENOMIC DNA]</scope>
    <source>
        <strain evidence="6 7">DSM 44720</strain>
    </source>
</reference>
<comment type="caution">
    <text evidence="6">The sequence shown here is derived from an EMBL/GenBank/DDBJ whole genome shotgun (WGS) entry which is preliminary data.</text>
</comment>
<evidence type="ECO:0000313" key="7">
    <source>
        <dbReference type="Proteomes" id="UP000239494"/>
    </source>
</evidence>
<evidence type="ECO:0000256" key="4">
    <source>
        <dbReference type="ARBA" id="ARBA00023136"/>
    </source>
</evidence>
<evidence type="ECO:0000256" key="5">
    <source>
        <dbReference type="SAM" id="Phobius"/>
    </source>
</evidence>
<keyword evidence="3 5" id="KW-1133">Transmembrane helix</keyword>
<feature type="transmembrane region" description="Helical" evidence="5">
    <location>
        <begin position="69"/>
        <end position="89"/>
    </location>
</feature>
<dbReference type="Proteomes" id="UP000239494">
    <property type="component" value="Unassembled WGS sequence"/>
</dbReference>
<accession>A0A2T0TKQ0</accession>
<dbReference type="InterPro" id="IPR032808">
    <property type="entry name" value="DoxX"/>
</dbReference>
<dbReference type="GO" id="GO:0016020">
    <property type="term" value="C:membrane"/>
    <property type="evidence" value="ECO:0007669"/>
    <property type="project" value="UniProtKB-SubCell"/>
</dbReference>
<feature type="transmembrane region" description="Helical" evidence="5">
    <location>
        <begin position="95"/>
        <end position="115"/>
    </location>
</feature>
<comment type="subcellular location">
    <subcellularLocation>
        <location evidence="1">Membrane</location>
        <topology evidence="1">Multi-pass membrane protein</topology>
    </subcellularLocation>
</comment>
<dbReference type="RefSeq" id="WP_106185312.1">
    <property type="nucleotide sequence ID" value="NZ_PVTF01000001.1"/>
</dbReference>
<keyword evidence="7" id="KW-1185">Reference proteome</keyword>
<dbReference type="Pfam" id="PF13564">
    <property type="entry name" value="DoxX_2"/>
    <property type="match status" value="1"/>
</dbReference>
<dbReference type="EMBL" id="PVTF01000001">
    <property type="protein sequence ID" value="PRY46256.1"/>
    <property type="molecule type" value="Genomic_DNA"/>
</dbReference>
<name>A0A2T0TKQ0_9PSEU</name>
<sequence length="117" mass="12058">MFIATLVLSALLAVVFVAAGTPKVLQKPVMVEAAESHGFTKDSYRIIGLLEYAGAAGLLVGLWFAPLGIAAGIGLFLLMAGAVIVHVRFKDKAAMTVPSAVLALLVAAALVLRILTA</sequence>
<protein>
    <submittedName>
        <fullName evidence="6">DoxX-like protein</fullName>
    </submittedName>
</protein>
<evidence type="ECO:0000256" key="2">
    <source>
        <dbReference type="ARBA" id="ARBA00022692"/>
    </source>
</evidence>
<evidence type="ECO:0000256" key="1">
    <source>
        <dbReference type="ARBA" id="ARBA00004141"/>
    </source>
</evidence>
<gene>
    <name evidence="6" type="ORF">CLV43_101529</name>
</gene>
<evidence type="ECO:0000256" key="3">
    <source>
        <dbReference type="ARBA" id="ARBA00022989"/>
    </source>
</evidence>